<dbReference type="Proteomes" id="UP000076976">
    <property type="component" value="Unassembled WGS sequence"/>
</dbReference>
<evidence type="ECO:0000313" key="2">
    <source>
        <dbReference type="EMBL" id="OAB88597.1"/>
    </source>
</evidence>
<organism evidence="2 3">
    <name type="scientific">Janibacter melonis</name>
    <dbReference type="NCBI Taxonomy" id="262209"/>
    <lineage>
        <taxon>Bacteria</taxon>
        <taxon>Bacillati</taxon>
        <taxon>Actinomycetota</taxon>
        <taxon>Actinomycetes</taxon>
        <taxon>Micrococcales</taxon>
        <taxon>Intrasporangiaceae</taxon>
        <taxon>Janibacter</taxon>
    </lineage>
</organism>
<dbReference type="EMBL" id="LQZG01000001">
    <property type="protein sequence ID" value="OAB88597.1"/>
    <property type="molecule type" value="Genomic_DNA"/>
</dbReference>
<feature type="region of interest" description="Disordered" evidence="1">
    <location>
        <begin position="147"/>
        <end position="245"/>
    </location>
</feature>
<feature type="compositionally biased region" description="Acidic residues" evidence="1">
    <location>
        <begin position="180"/>
        <end position="189"/>
    </location>
</feature>
<feature type="compositionally biased region" description="Basic and acidic residues" evidence="1">
    <location>
        <begin position="167"/>
        <end position="179"/>
    </location>
</feature>
<reference evidence="2 3" key="1">
    <citation type="submission" date="2016-01" db="EMBL/GenBank/DDBJ databases">
        <title>Janibacter melonis strain CD11_4 genome sequencing and assembly.</title>
        <authorList>
            <person name="Nair G.R."/>
            <person name="Kaur G."/>
            <person name="Chander A.M."/>
            <person name="Mayilraj S."/>
        </authorList>
    </citation>
    <scope>NUCLEOTIDE SEQUENCE [LARGE SCALE GENOMIC DNA]</scope>
    <source>
        <strain evidence="2 3">CD11-4</strain>
    </source>
</reference>
<evidence type="ECO:0000256" key="1">
    <source>
        <dbReference type="SAM" id="MobiDB-lite"/>
    </source>
</evidence>
<accession>A0A176QFK7</accession>
<comment type="caution">
    <text evidence="2">The sequence shown here is derived from an EMBL/GenBank/DDBJ whole genome shotgun (WGS) entry which is preliminary data.</text>
</comment>
<dbReference type="AlphaFoldDB" id="A0A176QFK7"/>
<keyword evidence="3" id="KW-1185">Reference proteome</keyword>
<feature type="compositionally biased region" description="Basic and acidic residues" evidence="1">
    <location>
        <begin position="202"/>
        <end position="245"/>
    </location>
</feature>
<protein>
    <submittedName>
        <fullName evidence="2">Uncharacterized protein</fullName>
    </submittedName>
</protein>
<sequence length="245" mass="26243">MSTAPWVRRRRRLLLASALPVLLVLLLALKLLSLPVLTSSAGGAHESGDGAGVRTAGERLGVVNIVQRWRAPYVEGTGRAMEGDLEGGRRDLELALGRTGNPQDDCTVRTNLVLTIERQSDAAGEAGDTEGEKKIAEEALALIEAGPEGCLDGSADGNGGEAGQKQQESKQRLEEKTQPEEGDGEDEEQDPSKDDSEGEGEDPQKDEKQKQLEEKNKAGQGDAETKKKIDEAEKSNGGDYAEKPW</sequence>
<evidence type="ECO:0000313" key="3">
    <source>
        <dbReference type="Proteomes" id="UP000076976"/>
    </source>
</evidence>
<dbReference type="RefSeq" id="WP_068270737.1">
    <property type="nucleotide sequence ID" value="NZ_LQZG01000001.1"/>
</dbReference>
<dbReference type="STRING" id="262209.AWH69_01995"/>
<name>A0A176QFK7_9MICO</name>
<proteinExistence type="predicted"/>
<gene>
    <name evidence="2" type="ORF">AWH69_01995</name>
</gene>